<feature type="chain" id="PRO_5016976302" evidence="1">
    <location>
        <begin position="21"/>
        <end position="205"/>
    </location>
</feature>
<protein>
    <submittedName>
        <fullName evidence="2">Uncharacterized protein</fullName>
    </submittedName>
</protein>
<evidence type="ECO:0000313" key="3">
    <source>
        <dbReference type="Proteomes" id="UP000252081"/>
    </source>
</evidence>
<dbReference type="OrthoDB" id="759345at2"/>
<dbReference type="Proteomes" id="UP000252081">
    <property type="component" value="Unassembled WGS sequence"/>
</dbReference>
<dbReference type="AlphaFoldDB" id="A0A366KTJ6"/>
<proteinExistence type="predicted"/>
<dbReference type="RefSeq" id="WP_113950170.1">
    <property type="nucleotide sequence ID" value="NZ_QNQU01000015.1"/>
</dbReference>
<sequence length="205" mass="22639">MKNNLLLFLAGIALFCCSCAKICTVPPINATVNGTTVSFASSKIPCKKVTEYEEAVKLSINAIYSETFEITLENYMKDSIGNGPHEKAWEGLVAKEVVKKMRLQINGEFIETYGGPIGWLRYTFSHNIAYDGTADGPIWLNRIPLKNRNAASIANTIAHETAHRIGLRHPNSDVDLKIAYKEPPYVIGTIIENMCTNKPTGFSAK</sequence>
<organism evidence="2 3">
    <name type="scientific">Pedobacter miscanthi</name>
    <dbReference type="NCBI Taxonomy" id="2259170"/>
    <lineage>
        <taxon>Bacteria</taxon>
        <taxon>Pseudomonadati</taxon>
        <taxon>Bacteroidota</taxon>
        <taxon>Sphingobacteriia</taxon>
        <taxon>Sphingobacteriales</taxon>
        <taxon>Sphingobacteriaceae</taxon>
        <taxon>Pedobacter</taxon>
    </lineage>
</organism>
<dbReference type="SUPFAM" id="SSF55486">
    <property type="entry name" value="Metalloproteases ('zincins'), catalytic domain"/>
    <property type="match status" value="1"/>
</dbReference>
<name>A0A366KTJ6_9SPHI</name>
<reference evidence="2 3" key="1">
    <citation type="submission" date="2018-07" db="EMBL/GenBank/DDBJ databases">
        <title>A draft genome of a endophytic bacteria, a new species of Pedobacter.</title>
        <authorList>
            <person name="Zhang Z.D."/>
            <person name="Chen Z.J."/>
        </authorList>
    </citation>
    <scope>NUCLEOTIDE SEQUENCE [LARGE SCALE GENOMIC DNA]</scope>
    <source>
        <strain evidence="2 3">RS10</strain>
    </source>
</reference>
<evidence type="ECO:0000313" key="2">
    <source>
        <dbReference type="EMBL" id="RBQ04955.1"/>
    </source>
</evidence>
<evidence type="ECO:0000256" key="1">
    <source>
        <dbReference type="SAM" id="SignalP"/>
    </source>
</evidence>
<gene>
    <name evidence="2" type="ORF">DRW42_17730</name>
</gene>
<accession>A0A366KTJ6</accession>
<dbReference type="EMBL" id="QNQU01000015">
    <property type="protein sequence ID" value="RBQ04955.1"/>
    <property type="molecule type" value="Genomic_DNA"/>
</dbReference>
<keyword evidence="1" id="KW-0732">Signal</keyword>
<keyword evidence="3" id="KW-1185">Reference proteome</keyword>
<comment type="caution">
    <text evidence="2">The sequence shown here is derived from an EMBL/GenBank/DDBJ whole genome shotgun (WGS) entry which is preliminary data.</text>
</comment>
<feature type="signal peptide" evidence="1">
    <location>
        <begin position="1"/>
        <end position="20"/>
    </location>
</feature>